<proteinExistence type="predicted"/>
<evidence type="ECO:0000313" key="1">
    <source>
        <dbReference type="EMBL" id="OIQ74210.1"/>
    </source>
</evidence>
<dbReference type="EMBL" id="MLJW01002589">
    <property type="protein sequence ID" value="OIQ74210.1"/>
    <property type="molecule type" value="Genomic_DNA"/>
</dbReference>
<organism evidence="1">
    <name type="scientific">mine drainage metagenome</name>
    <dbReference type="NCBI Taxonomy" id="410659"/>
    <lineage>
        <taxon>unclassified sequences</taxon>
        <taxon>metagenomes</taxon>
        <taxon>ecological metagenomes</taxon>
    </lineage>
</organism>
<name>A0A1J5PSV4_9ZZZZ</name>
<comment type="caution">
    <text evidence="1">The sequence shown here is derived from an EMBL/GenBank/DDBJ whole genome shotgun (WGS) entry which is preliminary data.</text>
</comment>
<protein>
    <submittedName>
        <fullName evidence="1">Uncharacterized protein</fullName>
    </submittedName>
</protein>
<dbReference type="AlphaFoldDB" id="A0A1J5PSV4"/>
<accession>A0A1J5PSV4</accession>
<sequence>MYADSEELNLIKRLCILNFLELQEIKRHLNISTANTQEFYDYQNAVSDYMKELDDKMRSLIKDYPHLWDGK</sequence>
<gene>
    <name evidence="1" type="ORF">GALL_441430</name>
</gene>
<reference evidence="1" key="1">
    <citation type="submission" date="2016-10" db="EMBL/GenBank/DDBJ databases">
        <title>Sequence of Gallionella enrichment culture.</title>
        <authorList>
            <person name="Poehlein A."/>
            <person name="Muehling M."/>
            <person name="Daniel R."/>
        </authorList>
    </citation>
    <scope>NUCLEOTIDE SEQUENCE</scope>
</reference>